<gene>
    <name evidence="2" type="ORF">HPB48_006684</name>
</gene>
<dbReference type="VEuPathDB" id="VectorBase:HLOH_059969"/>
<accession>A0A9J6GA63</accession>
<keyword evidence="1" id="KW-0472">Membrane</keyword>
<evidence type="ECO:0000313" key="3">
    <source>
        <dbReference type="Proteomes" id="UP000821853"/>
    </source>
</evidence>
<dbReference type="AlphaFoldDB" id="A0A9J6GA63"/>
<dbReference type="NCBIfam" id="NF041940">
    <property type="entry name" value="choice_anch_X"/>
    <property type="match status" value="1"/>
</dbReference>
<keyword evidence="1" id="KW-0812">Transmembrane</keyword>
<dbReference type="OMA" id="NFGFKPG"/>
<feature type="transmembrane region" description="Helical" evidence="1">
    <location>
        <begin position="430"/>
        <end position="457"/>
    </location>
</feature>
<evidence type="ECO:0000313" key="2">
    <source>
        <dbReference type="EMBL" id="KAH9372386.1"/>
    </source>
</evidence>
<dbReference type="Proteomes" id="UP000821853">
    <property type="component" value="Chromosome 4"/>
</dbReference>
<reference evidence="2 3" key="1">
    <citation type="journal article" date="2020" name="Cell">
        <title>Large-Scale Comparative Analyses of Tick Genomes Elucidate Their Genetic Diversity and Vector Capacities.</title>
        <authorList>
            <consortium name="Tick Genome and Microbiome Consortium (TIGMIC)"/>
            <person name="Jia N."/>
            <person name="Wang J."/>
            <person name="Shi W."/>
            <person name="Du L."/>
            <person name="Sun Y."/>
            <person name="Zhan W."/>
            <person name="Jiang J.F."/>
            <person name="Wang Q."/>
            <person name="Zhang B."/>
            <person name="Ji P."/>
            <person name="Bell-Sakyi L."/>
            <person name="Cui X.M."/>
            <person name="Yuan T.T."/>
            <person name="Jiang B.G."/>
            <person name="Yang W.F."/>
            <person name="Lam T.T."/>
            <person name="Chang Q.C."/>
            <person name="Ding S.J."/>
            <person name="Wang X.J."/>
            <person name="Zhu J.G."/>
            <person name="Ruan X.D."/>
            <person name="Zhao L."/>
            <person name="Wei J.T."/>
            <person name="Ye R.Z."/>
            <person name="Que T.C."/>
            <person name="Du C.H."/>
            <person name="Zhou Y.H."/>
            <person name="Cheng J.X."/>
            <person name="Dai P.F."/>
            <person name="Guo W.B."/>
            <person name="Han X.H."/>
            <person name="Huang E.J."/>
            <person name="Li L.F."/>
            <person name="Wei W."/>
            <person name="Gao Y.C."/>
            <person name="Liu J.Z."/>
            <person name="Shao H.Z."/>
            <person name="Wang X."/>
            <person name="Wang C.C."/>
            <person name="Yang T.C."/>
            <person name="Huo Q.B."/>
            <person name="Li W."/>
            <person name="Chen H.Y."/>
            <person name="Chen S.E."/>
            <person name="Zhou L.G."/>
            <person name="Ni X.B."/>
            <person name="Tian J.H."/>
            <person name="Sheng Y."/>
            <person name="Liu T."/>
            <person name="Pan Y.S."/>
            <person name="Xia L.Y."/>
            <person name="Li J."/>
            <person name="Zhao F."/>
            <person name="Cao W.C."/>
        </authorList>
    </citation>
    <scope>NUCLEOTIDE SEQUENCE [LARGE SCALE GENOMIC DNA]</scope>
    <source>
        <strain evidence="2">HaeL-2018</strain>
    </source>
</reference>
<keyword evidence="1" id="KW-1133">Transmembrane helix</keyword>
<comment type="caution">
    <text evidence="2">The sequence shown here is derived from an EMBL/GenBank/DDBJ whole genome shotgun (WGS) entry which is preliminary data.</text>
</comment>
<keyword evidence="3" id="KW-1185">Reference proteome</keyword>
<sequence length="508" mass="54846">MKSLEISIRPKRWPVILKRDLHNRFGAMSSVGHPLLFAIDLGNAKSQGYAQSLKISPEKHLLLHSFLASLRRQKLLSNPGTWTLVVLGRGGSEHVYVRVTSVAGGASEDPVLVRAFVKRPEVSSVDQAVIYAEVSKGPHAVLHARVTATVIRPQKPGPIEVELFDDGLGADVTANDGIYSAYFTQFEGTGRYSVTARVVSGRNSVIAKGRKAAGRMQLGSGAIQGGKKGAVTSVMGTVEGIPLNRFVYVDEDIAVAEPWLVSSDDAPVFVRYAEGGSFRVSRNIDEASIPPGSINDLTVEDAFIVDNSTRIIILSWTCPGAHLNSGNASRIELRATTHLADLVDDFNSAVDISANATEHGIISAAPVGSKQTVTLCLPDELWSTAQNESRPDFYIAAKVWNQNGLQSGASNVVRVTFERPPLFRAVSGDWPWWLLFAIIATVLAVVATIIAAAVCVIKRRRQRCKTSRTGYEKRPTPLSNNGDLPVASRPVAMIYSSRITATVISTRA</sequence>
<proteinExistence type="predicted"/>
<evidence type="ECO:0000256" key="1">
    <source>
        <dbReference type="SAM" id="Phobius"/>
    </source>
</evidence>
<organism evidence="2 3">
    <name type="scientific">Haemaphysalis longicornis</name>
    <name type="common">Bush tick</name>
    <dbReference type="NCBI Taxonomy" id="44386"/>
    <lineage>
        <taxon>Eukaryota</taxon>
        <taxon>Metazoa</taxon>
        <taxon>Ecdysozoa</taxon>
        <taxon>Arthropoda</taxon>
        <taxon>Chelicerata</taxon>
        <taxon>Arachnida</taxon>
        <taxon>Acari</taxon>
        <taxon>Parasitiformes</taxon>
        <taxon>Ixodida</taxon>
        <taxon>Ixodoidea</taxon>
        <taxon>Ixodidae</taxon>
        <taxon>Haemaphysalinae</taxon>
        <taxon>Haemaphysalis</taxon>
    </lineage>
</organism>
<protein>
    <submittedName>
        <fullName evidence="2">Uncharacterized protein</fullName>
    </submittedName>
</protein>
<dbReference type="EMBL" id="JABSTR010000006">
    <property type="protein sequence ID" value="KAH9372386.1"/>
    <property type="molecule type" value="Genomic_DNA"/>
</dbReference>
<dbReference type="OrthoDB" id="687730at2759"/>
<name>A0A9J6GA63_HAELO</name>